<keyword evidence="8" id="KW-1185">Reference proteome</keyword>
<evidence type="ECO:0000313" key="7">
    <source>
        <dbReference type="EMBL" id="EMA35846.1"/>
    </source>
</evidence>
<dbReference type="SUPFAM" id="SSF49503">
    <property type="entry name" value="Cupredoxins"/>
    <property type="match status" value="1"/>
</dbReference>
<dbReference type="Pfam" id="PF00127">
    <property type="entry name" value="Copper-bind"/>
    <property type="match status" value="1"/>
</dbReference>
<dbReference type="InterPro" id="IPR011041">
    <property type="entry name" value="Quinoprot_gluc/sorb_DH_b-prop"/>
</dbReference>
<dbReference type="PANTHER" id="PTHR19328">
    <property type="entry name" value="HEDGEHOG-INTERACTING PROTEIN"/>
    <property type="match status" value="1"/>
</dbReference>
<dbReference type="Pfam" id="PF07995">
    <property type="entry name" value="GSDH"/>
    <property type="match status" value="1"/>
</dbReference>
<dbReference type="PROSITE" id="PS51318">
    <property type="entry name" value="TAT"/>
    <property type="match status" value="1"/>
</dbReference>
<evidence type="ECO:0000313" key="8">
    <source>
        <dbReference type="Proteomes" id="UP000011566"/>
    </source>
</evidence>
<dbReference type="Proteomes" id="UP000011566">
    <property type="component" value="Unassembled WGS sequence"/>
</dbReference>
<protein>
    <submittedName>
        <fullName evidence="7">Blue copper domain protein</fullName>
    </submittedName>
</protein>
<feature type="transmembrane region" description="Helical" evidence="4">
    <location>
        <begin position="21"/>
        <end position="40"/>
    </location>
</feature>
<feature type="compositionally biased region" description="Basic and acidic residues" evidence="3">
    <location>
        <begin position="572"/>
        <end position="583"/>
    </location>
</feature>
<organism evidence="7 8">
    <name type="scientific">Halococcus hamelinensis 100A6</name>
    <dbReference type="NCBI Taxonomy" id="1132509"/>
    <lineage>
        <taxon>Archaea</taxon>
        <taxon>Methanobacteriati</taxon>
        <taxon>Methanobacteriota</taxon>
        <taxon>Stenosarchaea group</taxon>
        <taxon>Halobacteria</taxon>
        <taxon>Halobacteriales</taxon>
        <taxon>Halococcaceae</taxon>
        <taxon>Halococcus</taxon>
    </lineage>
</organism>
<feature type="region of interest" description="Disordered" evidence="3">
    <location>
        <begin position="434"/>
        <end position="459"/>
    </location>
</feature>
<dbReference type="InterPro" id="IPR000923">
    <property type="entry name" value="BlueCu_1"/>
</dbReference>
<evidence type="ECO:0000259" key="5">
    <source>
        <dbReference type="Pfam" id="PF00127"/>
    </source>
</evidence>
<dbReference type="OrthoDB" id="6744at2157"/>
<keyword evidence="4" id="KW-0472">Membrane</keyword>
<dbReference type="NCBIfam" id="TIGR01409">
    <property type="entry name" value="TAT_signal_seq"/>
    <property type="match status" value="1"/>
</dbReference>
<evidence type="ECO:0000256" key="2">
    <source>
        <dbReference type="ARBA" id="ARBA00023008"/>
    </source>
</evidence>
<feature type="compositionally biased region" description="Gly residues" evidence="3">
    <location>
        <begin position="656"/>
        <end position="671"/>
    </location>
</feature>
<keyword evidence="4" id="KW-1133">Transmembrane helix</keyword>
<keyword evidence="2" id="KW-0186">Copper</keyword>
<feature type="domain" description="Blue (type 1) copper" evidence="5">
    <location>
        <begin position="73"/>
        <end position="143"/>
    </location>
</feature>
<name>M0LQT1_9EURY</name>
<dbReference type="eggNOG" id="arCOG02796">
    <property type="taxonomic scope" value="Archaea"/>
</dbReference>
<dbReference type="PANTHER" id="PTHR19328:SF75">
    <property type="entry name" value="ALDOSE SUGAR DEHYDROGENASE YLII"/>
    <property type="match status" value="1"/>
</dbReference>
<dbReference type="PATRIC" id="fig|1132509.6.peg.3910"/>
<dbReference type="InterPro" id="IPR011042">
    <property type="entry name" value="6-blade_b-propeller_TolB-like"/>
</dbReference>
<feature type="domain" description="Glucose/Sorbosone dehydrogenase" evidence="6">
    <location>
        <begin position="181"/>
        <end position="506"/>
    </location>
</feature>
<feature type="region of interest" description="Disordered" evidence="3">
    <location>
        <begin position="565"/>
        <end position="687"/>
    </location>
</feature>
<gene>
    <name evidence="7" type="ORF">C447_16859</name>
</gene>
<dbReference type="Gene3D" id="2.60.40.420">
    <property type="entry name" value="Cupredoxins - blue copper proteins"/>
    <property type="match status" value="1"/>
</dbReference>
<dbReference type="InterPro" id="IPR019546">
    <property type="entry name" value="TAT_signal_bac_arc"/>
</dbReference>
<dbReference type="Gene3D" id="2.120.10.30">
    <property type="entry name" value="TolB, C-terminal domain"/>
    <property type="match status" value="1"/>
</dbReference>
<evidence type="ECO:0000259" key="6">
    <source>
        <dbReference type="Pfam" id="PF07995"/>
    </source>
</evidence>
<evidence type="ECO:0000256" key="4">
    <source>
        <dbReference type="SAM" id="Phobius"/>
    </source>
</evidence>
<dbReference type="SUPFAM" id="SSF50952">
    <property type="entry name" value="Soluble quinoprotein glucose dehydrogenase"/>
    <property type="match status" value="1"/>
</dbReference>
<evidence type="ECO:0000256" key="1">
    <source>
        <dbReference type="ARBA" id="ARBA00022723"/>
    </source>
</evidence>
<dbReference type="EMBL" id="AOMB01000043">
    <property type="protein sequence ID" value="EMA35846.1"/>
    <property type="molecule type" value="Genomic_DNA"/>
</dbReference>
<dbReference type="RefSeq" id="WP_007695982.1">
    <property type="nucleotide sequence ID" value="NZ_AOMB01000043.1"/>
</dbReference>
<evidence type="ECO:0000256" key="3">
    <source>
        <dbReference type="SAM" id="MobiDB-lite"/>
    </source>
</evidence>
<feature type="compositionally biased region" description="Low complexity" evidence="3">
    <location>
        <begin position="587"/>
        <end position="655"/>
    </location>
</feature>
<comment type="caution">
    <text evidence="7">The sequence shown here is derived from an EMBL/GenBank/DDBJ whole genome shotgun (WGS) entry which is preliminary data.</text>
</comment>
<dbReference type="AlphaFoldDB" id="M0LQT1"/>
<accession>M0LQT1</accession>
<dbReference type="InterPro" id="IPR006311">
    <property type="entry name" value="TAT_signal"/>
</dbReference>
<dbReference type="InterPro" id="IPR012938">
    <property type="entry name" value="Glc/Sorbosone_DH"/>
</dbReference>
<dbReference type="InterPro" id="IPR008972">
    <property type="entry name" value="Cupredoxin"/>
</dbReference>
<proteinExistence type="predicted"/>
<dbReference type="GO" id="GO:0005507">
    <property type="term" value="F:copper ion binding"/>
    <property type="evidence" value="ECO:0007669"/>
    <property type="project" value="InterPro"/>
</dbReference>
<reference evidence="7 8" key="1">
    <citation type="journal article" date="2014" name="PLoS Genet.">
        <title>Phylogenetically driven sequencing of extremely halophilic archaea reveals strategies for static and dynamic osmo-response.</title>
        <authorList>
            <person name="Becker E.A."/>
            <person name="Seitzer P.M."/>
            <person name="Tritt A."/>
            <person name="Larsen D."/>
            <person name="Krusor M."/>
            <person name="Yao A.I."/>
            <person name="Wu D."/>
            <person name="Madern D."/>
            <person name="Eisen J.A."/>
            <person name="Darling A.E."/>
            <person name="Facciotti M.T."/>
        </authorList>
    </citation>
    <scope>NUCLEOTIDE SEQUENCE [LARGE SCALE GENOMIC DNA]</scope>
    <source>
        <strain evidence="7 8">100A6</strain>
    </source>
</reference>
<sequence>MNFDTTSTERLAPNGTTRRRFLRTAAAVGALAGIGGLAGAQSDPETFSFGGEVGGWIGRSPDSVADETNPPLRLEAGTTYVFEWENTDGQPHNVAFLDDDDDTIERSEIVSEQGATQSYEFTATEEMAAYICDVHPVSMRGEILFGEETATPENTGAEPYVPEGASVRLETVADGGLVAPLDFETPPGGPGMYIVDRFGQVYLRDSDGLRDEPFIDVSDKLVEITGEMGLLGLAFHPEYQENRKFYLRYSAPTREGTPEEFDHTEVLAEFTANDDGTSADPDSERTVMEIPSPYTTHNSGAIVFGPEDGYLYVGMGDGGGAHDTDLGHVSDWYEANEGGNGQNVSENLLGGIHRIDVDSRDGEKAYGIPDDNPLVGQAGLDEYYAWGLRNPWRMGFSKGDLYASDVGQNMFEEVDLIEKGTNYGWNVREGTHCFEPGPEGSRNPPESCPTHTPEDVRGGEPLVDPVIEYPHTHEGIGVGSASIGGYIYENDAIPALQGKYVFGDFRKTQETETPTGSLFAATPADGDGLWDLKDLQVENTENGYVGGYVLALGRDNDGELYVLTTDNTGGDETGRVRRIRPPENQESTTAGNATTATGNATNASTGTAGNATVAANGSSTPSGTGTSGTQAGTGTSGTQTGTETSAAGTAGTAAGPEGGSAGTGGSAGGTENGSSEGTTEGSGPGFGVLAAVGAVAVGAARTLLGRDD</sequence>
<keyword evidence="1" id="KW-0479">Metal-binding</keyword>
<dbReference type="GO" id="GO:0009055">
    <property type="term" value="F:electron transfer activity"/>
    <property type="evidence" value="ECO:0007669"/>
    <property type="project" value="InterPro"/>
</dbReference>
<keyword evidence="4" id="KW-0812">Transmembrane</keyword>
<dbReference type="eggNOG" id="arCOG11135">
    <property type="taxonomic scope" value="Archaea"/>
</dbReference>